<feature type="signal peptide" evidence="2">
    <location>
        <begin position="1"/>
        <end position="34"/>
    </location>
</feature>
<evidence type="ECO:0000313" key="4">
    <source>
        <dbReference type="Proteomes" id="UP000598217"/>
    </source>
</evidence>
<keyword evidence="2" id="KW-0732">Signal</keyword>
<dbReference type="SUPFAM" id="SSF49498">
    <property type="entry name" value="alpha-Amylase inhibitor tendamistat"/>
    <property type="match status" value="1"/>
</dbReference>
<evidence type="ECO:0000256" key="2">
    <source>
        <dbReference type="SAM" id="SignalP"/>
    </source>
</evidence>
<evidence type="ECO:0000313" key="3">
    <source>
        <dbReference type="EMBL" id="MBE1459994.1"/>
    </source>
</evidence>
<dbReference type="PIRSF" id="PIRSF001658">
    <property type="entry name" value="Amylase_inhib"/>
    <property type="match status" value="1"/>
</dbReference>
<reference evidence="3 4" key="1">
    <citation type="submission" date="2020-10" db="EMBL/GenBank/DDBJ databases">
        <title>Sequencing the genomes of 1000 actinobacteria strains.</title>
        <authorList>
            <person name="Klenk H.-P."/>
        </authorList>
    </citation>
    <scope>NUCLEOTIDE SEQUENCE [LARGE SCALE GENOMIC DNA]</scope>
    <source>
        <strain evidence="3 4">DSM 45157</strain>
    </source>
</reference>
<dbReference type="SMART" id="SM00783">
    <property type="entry name" value="A_amylase_inhib"/>
    <property type="match status" value="1"/>
</dbReference>
<dbReference type="Pfam" id="PF01356">
    <property type="entry name" value="A_amylase_inhib"/>
    <property type="match status" value="1"/>
</dbReference>
<keyword evidence="1" id="KW-0022">Alpha-amylase inhibitor</keyword>
<keyword evidence="4" id="KW-1185">Reference proteome</keyword>
<gene>
    <name evidence="3" type="ORF">H4W79_004208</name>
</gene>
<dbReference type="Proteomes" id="UP000598217">
    <property type="component" value="Unassembled WGS sequence"/>
</dbReference>
<dbReference type="InterPro" id="IPR006311">
    <property type="entry name" value="TAT_signal"/>
</dbReference>
<accession>A0ABR9HLW2</accession>
<dbReference type="EMBL" id="JADBDY010000001">
    <property type="protein sequence ID" value="MBE1459994.1"/>
    <property type="molecule type" value="Genomic_DNA"/>
</dbReference>
<name>A0ABR9HLW2_9ACTN</name>
<dbReference type="PROSITE" id="PS51318">
    <property type="entry name" value="TAT"/>
    <property type="match status" value="1"/>
</dbReference>
<protein>
    <recommendedName>
        <fullName evidence="5">Alpha amylase inhibitor</fullName>
    </recommendedName>
</protein>
<dbReference type="Gene3D" id="2.60.40.20">
    <property type="entry name" value="Alpha-amylase inhibitor"/>
    <property type="match status" value="1"/>
</dbReference>
<evidence type="ECO:0008006" key="5">
    <source>
        <dbReference type="Google" id="ProtNLM"/>
    </source>
</evidence>
<sequence length="115" mass="11927">MTNPSPTTRTSRRIAFAAVAAGGLLTLAAAPSAAADTAAPPPECVQYHSSWRYTHVSNGCESTVAVTVEYTDGQEASCRVIEPGGWATFNGYGPQLNYVTGLRVCAPDSTTTSDG</sequence>
<organism evidence="3 4">
    <name type="scientific">Nocardiopsis terrae</name>
    <dbReference type="NCBI Taxonomy" id="372655"/>
    <lineage>
        <taxon>Bacteria</taxon>
        <taxon>Bacillati</taxon>
        <taxon>Actinomycetota</taxon>
        <taxon>Actinomycetes</taxon>
        <taxon>Streptosporangiales</taxon>
        <taxon>Nocardiopsidaceae</taxon>
        <taxon>Nocardiopsis</taxon>
    </lineage>
</organism>
<dbReference type="RefSeq" id="WP_191274036.1">
    <property type="nucleotide sequence ID" value="NZ_BMXJ01000007.1"/>
</dbReference>
<dbReference type="InterPro" id="IPR036379">
    <property type="entry name" value="A-amylase_inhib_sf"/>
</dbReference>
<dbReference type="InterPro" id="IPR000833">
    <property type="entry name" value="A-amylase_inhib"/>
</dbReference>
<proteinExistence type="predicted"/>
<feature type="chain" id="PRO_5047288649" description="Alpha amylase inhibitor" evidence="2">
    <location>
        <begin position="35"/>
        <end position="115"/>
    </location>
</feature>
<evidence type="ECO:0000256" key="1">
    <source>
        <dbReference type="ARBA" id="ARBA00022579"/>
    </source>
</evidence>
<comment type="caution">
    <text evidence="3">The sequence shown here is derived from an EMBL/GenBank/DDBJ whole genome shotgun (WGS) entry which is preliminary data.</text>
</comment>